<dbReference type="GO" id="GO:0016787">
    <property type="term" value="F:hydrolase activity"/>
    <property type="evidence" value="ECO:0007669"/>
    <property type="project" value="UniProtKB-KW"/>
</dbReference>
<dbReference type="GO" id="GO:0005524">
    <property type="term" value="F:ATP binding"/>
    <property type="evidence" value="ECO:0007669"/>
    <property type="project" value="UniProtKB-KW"/>
</dbReference>
<dbReference type="GO" id="GO:0004386">
    <property type="term" value="F:helicase activity"/>
    <property type="evidence" value="ECO:0007669"/>
    <property type="project" value="UniProtKB-KW"/>
</dbReference>
<dbReference type="AlphaFoldDB" id="A0A6A7AAU9"/>
<dbReference type="PANTHER" id="PTHR45626:SF52">
    <property type="entry name" value="SINGLE-STRANDED DNA-DEPENDENT ATPASE (EUROFUNG)"/>
    <property type="match status" value="1"/>
</dbReference>
<dbReference type="InterPro" id="IPR027417">
    <property type="entry name" value="P-loop_NTPase"/>
</dbReference>
<proteinExistence type="inferred from homology"/>
<dbReference type="GO" id="GO:0008094">
    <property type="term" value="F:ATP-dependent activity, acting on DNA"/>
    <property type="evidence" value="ECO:0007669"/>
    <property type="project" value="TreeGrafter"/>
</dbReference>
<dbReference type="PROSITE" id="PS00518">
    <property type="entry name" value="ZF_RING_1"/>
    <property type="match status" value="1"/>
</dbReference>
<evidence type="ECO:0000313" key="13">
    <source>
        <dbReference type="Proteomes" id="UP000799424"/>
    </source>
</evidence>
<evidence type="ECO:0000259" key="10">
    <source>
        <dbReference type="PROSITE" id="PS50089"/>
    </source>
</evidence>
<evidence type="ECO:0000256" key="1">
    <source>
        <dbReference type="ARBA" id="ARBA00007025"/>
    </source>
</evidence>
<reference evidence="12" key="1">
    <citation type="journal article" date="2020" name="Stud. Mycol.">
        <title>101 Dothideomycetes genomes: a test case for predicting lifestyles and emergence of pathogens.</title>
        <authorList>
            <person name="Haridas S."/>
            <person name="Albert R."/>
            <person name="Binder M."/>
            <person name="Bloem J."/>
            <person name="Labutti K."/>
            <person name="Salamov A."/>
            <person name="Andreopoulos B."/>
            <person name="Baker S."/>
            <person name="Barry K."/>
            <person name="Bills G."/>
            <person name="Bluhm B."/>
            <person name="Cannon C."/>
            <person name="Castanera R."/>
            <person name="Culley D."/>
            <person name="Daum C."/>
            <person name="Ezra D."/>
            <person name="Gonzalez J."/>
            <person name="Henrissat B."/>
            <person name="Kuo A."/>
            <person name="Liang C."/>
            <person name="Lipzen A."/>
            <person name="Lutzoni F."/>
            <person name="Magnuson J."/>
            <person name="Mondo S."/>
            <person name="Nolan M."/>
            <person name="Ohm R."/>
            <person name="Pangilinan J."/>
            <person name="Park H.-J."/>
            <person name="Ramirez L."/>
            <person name="Alfaro M."/>
            <person name="Sun H."/>
            <person name="Tritt A."/>
            <person name="Yoshinaga Y."/>
            <person name="Zwiers L.-H."/>
            <person name="Turgeon B."/>
            <person name="Goodwin S."/>
            <person name="Spatafora J."/>
            <person name="Crous P."/>
            <person name="Grigoriev I."/>
        </authorList>
    </citation>
    <scope>NUCLEOTIDE SEQUENCE</scope>
    <source>
        <strain evidence="12">CBS 113818</strain>
    </source>
</reference>
<keyword evidence="8" id="KW-0067">ATP-binding</keyword>
<dbReference type="SUPFAM" id="SSF52540">
    <property type="entry name" value="P-loop containing nucleoside triphosphate hydrolases"/>
    <property type="match status" value="2"/>
</dbReference>
<dbReference type="SMART" id="SM00184">
    <property type="entry name" value="RING"/>
    <property type="match status" value="1"/>
</dbReference>
<dbReference type="InterPro" id="IPR000330">
    <property type="entry name" value="SNF2_N"/>
</dbReference>
<dbReference type="CDD" id="cd18008">
    <property type="entry name" value="DEXDc_SHPRH-like"/>
    <property type="match status" value="1"/>
</dbReference>
<dbReference type="Proteomes" id="UP000799424">
    <property type="component" value="Unassembled WGS sequence"/>
</dbReference>
<dbReference type="Gene3D" id="3.40.50.300">
    <property type="entry name" value="P-loop containing nucleotide triphosphate hydrolases"/>
    <property type="match status" value="1"/>
</dbReference>
<keyword evidence="7" id="KW-0862">Zinc</keyword>
<keyword evidence="5" id="KW-0378">Hydrolase</keyword>
<evidence type="ECO:0000256" key="9">
    <source>
        <dbReference type="PROSITE-ProRule" id="PRU00175"/>
    </source>
</evidence>
<dbReference type="InterPro" id="IPR049730">
    <property type="entry name" value="SNF2/RAD54-like_C"/>
</dbReference>
<dbReference type="InterPro" id="IPR017907">
    <property type="entry name" value="Znf_RING_CS"/>
</dbReference>
<name>A0A6A7AAU9_9PLEO</name>
<dbReference type="Gene3D" id="3.40.50.10810">
    <property type="entry name" value="Tandem AAA-ATPase domain"/>
    <property type="match status" value="1"/>
</dbReference>
<dbReference type="PROSITE" id="PS51194">
    <property type="entry name" value="HELICASE_CTER"/>
    <property type="match status" value="1"/>
</dbReference>
<protein>
    <submittedName>
        <fullName evidence="12">DNA repair protein rad5</fullName>
    </submittedName>
</protein>
<keyword evidence="3" id="KW-0547">Nucleotide-binding</keyword>
<dbReference type="InterPro" id="IPR001650">
    <property type="entry name" value="Helicase_C-like"/>
</dbReference>
<dbReference type="SMART" id="SM00490">
    <property type="entry name" value="HELICc"/>
    <property type="match status" value="1"/>
</dbReference>
<dbReference type="Gene3D" id="3.30.40.10">
    <property type="entry name" value="Zinc/RING finger domain, C3HC4 (zinc finger)"/>
    <property type="match status" value="1"/>
</dbReference>
<keyword evidence="6" id="KW-0347">Helicase</keyword>
<feature type="domain" description="Helicase C-terminal" evidence="11">
    <location>
        <begin position="345"/>
        <end position="505"/>
    </location>
</feature>
<dbReference type="InterPro" id="IPR001841">
    <property type="entry name" value="Znf_RING"/>
</dbReference>
<evidence type="ECO:0000256" key="3">
    <source>
        <dbReference type="ARBA" id="ARBA00022741"/>
    </source>
</evidence>
<accession>A0A6A7AAU9</accession>
<evidence type="ECO:0000256" key="4">
    <source>
        <dbReference type="ARBA" id="ARBA00022771"/>
    </source>
</evidence>
<dbReference type="EMBL" id="MU006220">
    <property type="protein sequence ID" value="KAF2829839.1"/>
    <property type="molecule type" value="Genomic_DNA"/>
</dbReference>
<evidence type="ECO:0000256" key="6">
    <source>
        <dbReference type="ARBA" id="ARBA00022806"/>
    </source>
</evidence>
<feature type="domain" description="RING-type" evidence="10">
    <location>
        <begin position="260"/>
        <end position="315"/>
    </location>
</feature>
<comment type="similarity">
    <text evidence="1">Belongs to the SNF2/RAD54 helicase family.</text>
</comment>
<keyword evidence="4 9" id="KW-0863">Zinc-finger</keyword>
<keyword evidence="13" id="KW-1185">Reference proteome</keyword>
<dbReference type="CDD" id="cd16449">
    <property type="entry name" value="RING-HC"/>
    <property type="match status" value="1"/>
</dbReference>
<dbReference type="GO" id="GO:0005634">
    <property type="term" value="C:nucleus"/>
    <property type="evidence" value="ECO:0007669"/>
    <property type="project" value="TreeGrafter"/>
</dbReference>
<evidence type="ECO:0000256" key="8">
    <source>
        <dbReference type="ARBA" id="ARBA00022840"/>
    </source>
</evidence>
<evidence type="ECO:0000256" key="2">
    <source>
        <dbReference type="ARBA" id="ARBA00022723"/>
    </source>
</evidence>
<dbReference type="InterPro" id="IPR013083">
    <property type="entry name" value="Znf_RING/FYVE/PHD"/>
</dbReference>
<dbReference type="InterPro" id="IPR038718">
    <property type="entry name" value="SNF2-like_sf"/>
</dbReference>
<dbReference type="Pfam" id="PF00271">
    <property type="entry name" value="Helicase_C"/>
    <property type="match status" value="1"/>
</dbReference>
<dbReference type="PROSITE" id="PS50089">
    <property type="entry name" value="ZF_RING_2"/>
    <property type="match status" value="1"/>
</dbReference>
<evidence type="ECO:0000313" key="12">
    <source>
        <dbReference type="EMBL" id="KAF2829839.1"/>
    </source>
</evidence>
<organism evidence="12 13">
    <name type="scientific">Ophiobolus disseminans</name>
    <dbReference type="NCBI Taxonomy" id="1469910"/>
    <lineage>
        <taxon>Eukaryota</taxon>
        <taxon>Fungi</taxon>
        <taxon>Dikarya</taxon>
        <taxon>Ascomycota</taxon>
        <taxon>Pezizomycotina</taxon>
        <taxon>Dothideomycetes</taxon>
        <taxon>Pleosporomycetidae</taxon>
        <taxon>Pleosporales</taxon>
        <taxon>Pleosporineae</taxon>
        <taxon>Phaeosphaeriaceae</taxon>
        <taxon>Ophiobolus</taxon>
    </lineage>
</organism>
<dbReference type="InterPro" id="IPR050628">
    <property type="entry name" value="SNF2_RAD54_helicase_TF"/>
</dbReference>
<gene>
    <name evidence="12" type="ORF">CC86DRAFT_391902</name>
</gene>
<evidence type="ECO:0000256" key="5">
    <source>
        <dbReference type="ARBA" id="ARBA00022801"/>
    </source>
</evidence>
<dbReference type="OrthoDB" id="448448at2759"/>
<sequence>MPGTISVYRFHGPGKAIDLAQLLQHDVVLTTYASIAADFCRGRSTLHRIEWYRVVLDEGIKHPHIRASTTLNQSAHFVRNSATQQFRAIHAIPSKLRWCLTGTPIQNSLEDLGALVKFLKVPILEDLAIFRKQITIPVIANVSGRFKNLRQLLEAVCLRRTKALLNLPEPITHTEYIQLSANETIKYRDFGELCKQAINVAVSGHSMKRANQHVIQAILGMRLFCNDGDNALAKRVNAYGLPSDPGEALSYLQTSEASACARCGTDITTMYQKDDKSSGILTVCQHLICGECISEYEGDLDDSLEDGRAKCPECELRGERNSFILRAGAATTRHTAVKNGKYPTKLLALLENVQSQSINDKCIVFSFWKTTLDIVAQMFDTHTMAYCRIHGQISATKRSKILTDFEKLGSARILLITLGTGAVGLNKLKVANHIHILEPQWNPSVESQAIGRVLRLGQEKSVKIIRYIMKGTVEEVGCAISPVTQITACARRVRAGQRSAHLAKS</sequence>
<dbReference type="Pfam" id="PF00176">
    <property type="entry name" value="SNF2-rel_dom"/>
    <property type="match status" value="1"/>
</dbReference>
<dbReference type="CDD" id="cd18793">
    <property type="entry name" value="SF2_C_SNF"/>
    <property type="match status" value="1"/>
</dbReference>
<dbReference type="GO" id="GO:0008270">
    <property type="term" value="F:zinc ion binding"/>
    <property type="evidence" value="ECO:0007669"/>
    <property type="project" value="UniProtKB-KW"/>
</dbReference>
<keyword evidence="2" id="KW-0479">Metal-binding</keyword>
<dbReference type="PANTHER" id="PTHR45626">
    <property type="entry name" value="TRANSCRIPTION TERMINATION FACTOR 2-RELATED"/>
    <property type="match status" value="1"/>
</dbReference>
<evidence type="ECO:0000259" key="11">
    <source>
        <dbReference type="PROSITE" id="PS51194"/>
    </source>
</evidence>
<evidence type="ECO:0000256" key="7">
    <source>
        <dbReference type="ARBA" id="ARBA00022833"/>
    </source>
</evidence>
<dbReference type="GO" id="GO:0006281">
    <property type="term" value="P:DNA repair"/>
    <property type="evidence" value="ECO:0007669"/>
    <property type="project" value="TreeGrafter"/>
</dbReference>